<protein>
    <submittedName>
        <fullName evidence="2">Uncharacterized protein</fullName>
    </submittedName>
</protein>
<feature type="region of interest" description="Disordered" evidence="1">
    <location>
        <begin position="51"/>
        <end position="94"/>
    </location>
</feature>
<dbReference type="HOGENOM" id="CLU_2379914_0_0_11"/>
<evidence type="ECO:0000313" key="2">
    <source>
        <dbReference type="EMBL" id="AIG80337.1"/>
    </source>
</evidence>
<proteinExistence type="predicted"/>
<dbReference type="RefSeq" id="WP_148311620.1">
    <property type="nucleotide sequence ID" value="NZ_CP008953.1"/>
</dbReference>
<name>A0A075V1G6_9PSEU</name>
<dbReference type="STRING" id="208439.AJAP_37725"/>
<accession>A0A075V1G6</accession>
<dbReference type="AlphaFoldDB" id="A0A075V1G6"/>
<gene>
    <name evidence="2" type="ORF">AJAP_37725</name>
</gene>
<dbReference type="EMBL" id="CP008953">
    <property type="protein sequence ID" value="AIG80337.1"/>
    <property type="molecule type" value="Genomic_DNA"/>
</dbReference>
<evidence type="ECO:0000313" key="3">
    <source>
        <dbReference type="Proteomes" id="UP000028492"/>
    </source>
</evidence>
<evidence type="ECO:0000256" key="1">
    <source>
        <dbReference type="SAM" id="MobiDB-lite"/>
    </source>
</evidence>
<dbReference type="Proteomes" id="UP000028492">
    <property type="component" value="Chromosome"/>
</dbReference>
<dbReference type="KEGG" id="aja:AJAP_37725"/>
<organism evidence="2 3">
    <name type="scientific">Amycolatopsis japonica</name>
    <dbReference type="NCBI Taxonomy" id="208439"/>
    <lineage>
        <taxon>Bacteria</taxon>
        <taxon>Bacillati</taxon>
        <taxon>Actinomycetota</taxon>
        <taxon>Actinomycetes</taxon>
        <taxon>Pseudonocardiales</taxon>
        <taxon>Pseudonocardiaceae</taxon>
        <taxon>Amycolatopsis</taxon>
        <taxon>Amycolatopsis japonica group</taxon>
    </lineage>
</organism>
<sequence length="94" mass="10438">MADNAGQDKVDSAMNLDGKARRTYEGKRYAETYDEVNQGPGGNAVTARLTAEAKAAHHRRTRTSGNRHRDRQNISPVTMRPARICPISARKSTR</sequence>
<keyword evidence="3" id="KW-1185">Reference proteome</keyword>
<reference evidence="2 3" key="1">
    <citation type="journal article" date="2014" name="J. Biotechnol.">
        <title>Complete genome sequence of the actinobacterium Amycolatopsis japonica MG417-CF17(T) (=DSM 44213T) producing (S,S)-N,N'-ethylenediaminedisuccinic acid.</title>
        <authorList>
            <person name="Stegmann E."/>
            <person name="Albersmeier A."/>
            <person name="Spohn M."/>
            <person name="Gert H."/>
            <person name="Weber T."/>
            <person name="Wohlleben W."/>
            <person name="Kalinowski J."/>
            <person name="Ruckert C."/>
        </authorList>
    </citation>
    <scope>NUCLEOTIDE SEQUENCE [LARGE SCALE GENOMIC DNA]</scope>
    <source>
        <strain evidence="3">MG417-CF17 (DSM 44213)</strain>
    </source>
</reference>
<feature type="compositionally biased region" description="Basic residues" evidence="1">
    <location>
        <begin position="56"/>
        <end position="70"/>
    </location>
</feature>